<evidence type="ECO:0000313" key="4">
    <source>
        <dbReference type="Proteomes" id="UP001069802"/>
    </source>
</evidence>
<evidence type="ECO:0008006" key="5">
    <source>
        <dbReference type="Google" id="ProtNLM"/>
    </source>
</evidence>
<dbReference type="EMBL" id="JAPWGY010000001">
    <property type="protein sequence ID" value="MCZ4279300.1"/>
    <property type="molecule type" value="Genomic_DNA"/>
</dbReference>
<dbReference type="RefSeq" id="WP_269421511.1">
    <property type="nucleotide sequence ID" value="NZ_JAPWGY010000001.1"/>
</dbReference>
<keyword evidence="1" id="KW-0175">Coiled coil</keyword>
<comment type="caution">
    <text evidence="3">The sequence shown here is derived from an EMBL/GenBank/DDBJ whole genome shotgun (WGS) entry which is preliminary data.</text>
</comment>
<feature type="coiled-coil region" evidence="1">
    <location>
        <begin position="20"/>
        <end position="54"/>
    </location>
</feature>
<accession>A0ABT4LEE9</accession>
<keyword evidence="4" id="KW-1185">Reference proteome</keyword>
<evidence type="ECO:0000256" key="1">
    <source>
        <dbReference type="SAM" id="Coils"/>
    </source>
</evidence>
<dbReference type="PROSITE" id="PS51257">
    <property type="entry name" value="PROKAR_LIPOPROTEIN"/>
    <property type="match status" value="1"/>
</dbReference>
<evidence type="ECO:0000313" key="3">
    <source>
        <dbReference type="EMBL" id="MCZ4279300.1"/>
    </source>
</evidence>
<gene>
    <name evidence="3" type="ORF">O4H49_00835</name>
</gene>
<name>A0ABT4LEE9_9PROT</name>
<reference evidence="3" key="1">
    <citation type="submission" date="2022-12" db="EMBL/GenBank/DDBJ databases">
        <title>Bacterial isolates from different developmental stages of Nematostella vectensis.</title>
        <authorList>
            <person name="Fraune S."/>
        </authorList>
    </citation>
    <scope>NUCLEOTIDE SEQUENCE</scope>
    <source>
        <strain evidence="3">G21630-S1</strain>
    </source>
</reference>
<organism evidence="3 4">
    <name type="scientific">Kiloniella laminariae</name>
    <dbReference type="NCBI Taxonomy" id="454162"/>
    <lineage>
        <taxon>Bacteria</taxon>
        <taxon>Pseudomonadati</taxon>
        <taxon>Pseudomonadota</taxon>
        <taxon>Alphaproteobacteria</taxon>
        <taxon>Rhodospirillales</taxon>
        <taxon>Kiloniellaceae</taxon>
        <taxon>Kiloniella</taxon>
    </lineage>
</organism>
<dbReference type="Proteomes" id="UP001069802">
    <property type="component" value="Unassembled WGS sequence"/>
</dbReference>
<evidence type="ECO:0000256" key="2">
    <source>
        <dbReference type="SAM" id="MobiDB-lite"/>
    </source>
</evidence>
<sequence>MKNLGIIIWIVAGTACAIVLFQVKQDVTDLELQLAVVERQIATDKQAIRILQAEWSYLNQPDRLEKLATRYLDLKPLSSSQIVTFDDLPRPGEEATQGTADNSQGTATLTSGEIYE</sequence>
<feature type="compositionally biased region" description="Polar residues" evidence="2">
    <location>
        <begin position="96"/>
        <end position="116"/>
    </location>
</feature>
<feature type="region of interest" description="Disordered" evidence="2">
    <location>
        <begin position="84"/>
        <end position="116"/>
    </location>
</feature>
<proteinExistence type="predicted"/>
<protein>
    <recommendedName>
        <fullName evidence="5">Cell division protein FtsL</fullName>
    </recommendedName>
</protein>